<name>A0A6A4VX94_AMPAM</name>
<feature type="compositionally biased region" description="Low complexity" evidence="1">
    <location>
        <begin position="62"/>
        <end position="72"/>
    </location>
</feature>
<feature type="region of interest" description="Disordered" evidence="1">
    <location>
        <begin position="50"/>
        <end position="80"/>
    </location>
</feature>
<comment type="caution">
    <text evidence="2">The sequence shown here is derived from an EMBL/GenBank/DDBJ whole genome shotgun (WGS) entry which is preliminary data.</text>
</comment>
<dbReference type="Proteomes" id="UP000440578">
    <property type="component" value="Unassembled WGS sequence"/>
</dbReference>
<evidence type="ECO:0000256" key="1">
    <source>
        <dbReference type="SAM" id="MobiDB-lite"/>
    </source>
</evidence>
<dbReference type="EMBL" id="VIIS01001579">
    <property type="protein sequence ID" value="KAF0296214.1"/>
    <property type="molecule type" value="Genomic_DNA"/>
</dbReference>
<evidence type="ECO:0000313" key="3">
    <source>
        <dbReference type="Proteomes" id="UP000440578"/>
    </source>
</evidence>
<reference evidence="2 3" key="1">
    <citation type="submission" date="2019-07" db="EMBL/GenBank/DDBJ databases">
        <title>Draft genome assembly of a fouling barnacle, Amphibalanus amphitrite (Darwin, 1854): The first reference genome for Thecostraca.</title>
        <authorList>
            <person name="Kim W."/>
        </authorList>
    </citation>
    <scope>NUCLEOTIDE SEQUENCE [LARGE SCALE GENOMIC DNA]</scope>
    <source>
        <strain evidence="2">SNU_AA5</strain>
        <tissue evidence="2">Soma without cirri and trophi</tissue>
    </source>
</reference>
<sequence length="80" mass="8263">MNTLHTCERHYLDSVLPAPTRTDELLVTAPPPDAEPLAVESLAAVLHPAAGSLRRPPPPDADPLAVAPLPAAGSLVTTAQ</sequence>
<gene>
    <name evidence="2" type="ORF">FJT64_006367</name>
</gene>
<evidence type="ECO:0000313" key="2">
    <source>
        <dbReference type="EMBL" id="KAF0296214.1"/>
    </source>
</evidence>
<protein>
    <submittedName>
        <fullName evidence="2">Uncharacterized protein</fullName>
    </submittedName>
</protein>
<keyword evidence="3" id="KW-1185">Reference proteome</keyword>
<proteinExistence type="predicted"/>
<organism evidence="2 3">
    <name type="scientific">Amphibalanus amphitrite</name>
    <name type="common">Striped barnacle</name>
    <name type="synonym">Balanus amphitrite</name>
    <dbReference type="NCBI Taxonomy" id="1232801"/>
    <lineage>
        <taxon>Eukaryota</taxon>
        <taxon>Metazoa</taxon>
        <taxon>Ecdysozoa</taxon>
        <taxon>Arthropoda</taxon>
        <taxon>Crustacea</taxon>
        <taxon>Multicrustacea</taxon>
        <taxon>Cirripedia</taxon>
        <taxon>Thoracica</taxon>
        <taxon>Thoracicalcarea</taxon>
        <taxon>Balanomorpha</taxon>
        <taxon>Balanoidea</taxon>
        <taxon>Balanidae</taxon>
        <taxon>Amphibalaninae</taxon>
        <taxon>Amphibalanus</taxon>
    </lineage>
</organism>
<accession>A0A6A4VX94</accession>
<dbReference type="AlphaFoldDB" id="A0A6A4VX94"/>